<evidence type="ECO:0000313" key="22">
    <source>
        <dbReference type="EMBL" id="KKU58605.1"/>
    </source>
</evidence>
<keyword evidence="12" id="KW-0131">Cell cycle</keyword>
<dbReference type="GO" id="GO:0051301">
    <property type="term" value="P:cell division"/>
    <property type="evidence" value="ECO:0007669"/>
    <property type="project" value="UniProtKB-KW"/>
</dbReference>
<dbReference type="GO" id="GO:0005886">
    <property type="term" value="C:plasma membrane"/>
    <property type="evidence" value="ECO:0007669"/>
    <property type="project" value="UniProtKB-SubCell"/>
</dbReference>
<evidence type="ECO:0000256" key="2">
    <source>
        <dbReference type="ARBA" id="ARBA00004752"/>
    </source>
</evidence>
<keyword evidence="13" id="KW-0961">Cell wall biogenesis/degradation</keyword>
<keyword evidence="8" id="KW-0133">Cell shape</keyword>
<keyword evidence="9" id="KW-0573">Peptidoglycan synthesis</keyword>
<evidence type="ECO:0000256" key="6">
    <source>
        <dbReference type="ARBA" id="ARBA00022679"/>
    </source>
</evidence>
<evidence type="ECO:0000256" key="18">
    <source>
        <dbReference type="ARBA" id="ARBA00041418"/>
    </source>
</evidence>
<dbReference type="AlphaFoldDB" id="A0A0G1ULR6"/>
<dbReference type="InterPro" id="IPR001182">
    <property type="entry name" value="FtsW/RodA"/>
</dbReference>
<dbReference type="PANTHER" id="PTHR30474">
    <property type="entry name" value="CELL CYCLE PROTEIN"/>
    <property type="match status" value="1"/>
</dbReference>
<feature type="transmembrane region" description="Helical" evidence="21">
    <location>
        <begin position="103"/>
        <end position="125"/>
    </location>
</feature>
<comment type="similarity">
    <text evidence="16">Belongs to the SEDS family. FtsW subfamily.</text>
</comment>
<feature type="transmembrane region" description="Helical" evidence="21">
    <location>
        <begin position="297"/>
        <end position="321"/>
    </location>
</feature>
<feature type="transmembrane region" description="Helical" evidence="21">
    <location>
        <begin position="253"/>
        <end position="276"/>
    </location>
</feature>
<dbReference type="GO" id="GO:0008360">
    <property type="term" value="P:regulation of cell shape"/>
    <property type="evidence" value="ECO:0007669"/>
    <property type="project" value="UniProtKB-KW"/>
</dbReference>
<keyword evidence="6" id="KW-0808">Transferase</keyword>
<feature type="transmembrane region" description="Helical" evidence="21">
    <location>
        <begin position="175"/>
        <end position="196"/>
    </location>
</feature>
<organism evidence="22 23">
    <name type="scientific">Candidatus Amesbacteria bacterium GW2011_GWA2_47_11b</name>
    <dbReference type="NCBI Taxonomy" id="1618358"/>
    <lineage>
        <taxon>Bacteria</taxon>
        <taxon>Candidatus Amesiibacteriota</taxon>
    </lineage>
</organism>
<dbReference type="Proteomes" id="UP000034307">
    <property type="component" value="Unassembled WGS sequence"/>
</dbReference>
<keyword evidence="7 21" id="KW-0812">Transmembrane</keyword>
<comment type="catalytic activity">
    <reaction evidence="20">
        <text>[GlcNAc-(1-&gt;4)-Mur2Ac(oyl-L-Ala-gamma-D-Glu-L-Lys-D-Ala-D-Ala)](n)-di-trans,octa-cis-undecaprenyl diphosphate + beta-D-GlcNAc-(1-&gt;4)-Mur2Ac(oyl-L-Ala-gamma-D-Glu-L-Lys-D-Ala-D-Ala)-di-trans,octa-cis-undecaprenyl diphosphate = [GlcNAc-(1-&gt;4)-Mur2Ac(oyl-L-Ala-gamma-D-Glu-L-Lys-D-Ala-D-Ala)](n+1)-di-trans,octa-cis-undecaprenyl diphosphate + di-trans,octa-cis-undecaprenyl diphosphate + H(+)</text>
        <dbReference type="Rhea" id="RHEA:23708"/>
        <dbReference type="Rhea" id="RHEA-COMP:9602"/>
        <dbReference type="Rhea" id="RHEA-COMP:9603"/>
        <dbReference type="ChEBI" id="CHEBI:15378"/>
        <dbReference type="ChEBI" id="CHEBI:58405"/>
        <dbReference type="ChEBI" id="CHEBI:60033"/>
        <dbReference type="ChEBI" id="CHEBI:78435"/>
        <dbReference type="EC" id="2.4.99.28"/>
    </reaction>
</comment>
<evidence type="ECO:0000256" key="15">
    <source>
        <dbReference type="ARBA" id="ARBA00033270"/>
    </source>
</evidence>
<dbReference type="STRING" id="1618358.UX80_C0001G0044"/>
<dbReference type="GO" id="GO:0009252">
    <property type="term" value="P:peptidoglycan biosynthetic process"/>
    <property type="evidence" value="ECO:0007669"/>
    <property type="project" value="UniProtKB-KW"/>
</dbReference>
<gene>
    <name evidence="22" type="ORF">UX80_C0001G0044</name>
</gene>
<evidence type="ECO:0000256" key="21">
    <source>
        <dbReference type="SAM" id="Phobius"/>
    </source>
</evidence>
<name>A0A0G1ULR6_9BACT</name>
<evidence type="ECO:0000256" key="10">
    <source>
        <dbReference type="ARBA" id="ARBA00022989"/>
    </source>
</evidence>
<feature type="transmembrane region" description="Helical" evidence="21">
    <location>
        <begin position="327"/>
        <end position="349"/>
    </location>
</feature>
<keyword evidence="4" id="KW-0132">Cell division</keyword>
<keyword evidence="11 21" id="KW-0472">Membrane</keyword>
<evidence type="ECO:0000256" key="3">
    <source>
        <dbReference type="ARBA" id="ARBA00022475"/>
    </source>
</evidence>
<dbReference type="GO" id="GO:0032153">
    <property type="term" value="C:cell division site"/>
    <property type="evidence" value="ECO:0007669"/>
    <property type="project" value="TreeGrafter"/>
</dbReference>
<feature type="transmembrane region" description="Helical" evidence="21">
    <location>
        <begin position="216"/>
        <end position="233"/>
    </location>
</feature>
<dbReference type="GO" id="GO:0008955">
    <property type="term" value="F:peptidoglycan glycosyltransferase activity"/>
    <property type="evidence" value="ECO:0007669"/>
    <property type="project" value="UniProtKB-EC"/>
</dbReference>
<evidence type="ECO:0000256" key="4">
    <source>
        <dbReference type="ARBA" id="ARBA00022618"/>
    </source>
</evidence>
<dbReference type="NCBIfam" id="TIGR02614">
    <property type="entry name" value="ftsW"/>
    <property type="match status" value="1"/>
</dbReference>
<sequence>MARSTLTISLLVVGLTFFGLLMVGSSSVVDAARDFGDKWYYLKLQTGWAVIGLAGFFLISRLSYQKLEKLSVTLLLATLLLLVLVLIPGLGSKLLGARRWLNLGFFSFQPAELAKLTLAIYFSSLLKKTTRFWPFIAVLGLSSLLIMLEPDLGTTLILTGSSLITYFGSGSQLRYLSLMIPIFIITVAALVLFSPYRLDRLKTYFDYSRDPLGSSYHIRQVLLSLGSGGVFGVGLGQSKQKYEFLPEATTDSIFAVIGEELGLVGGIAVIAAFLFFMHQGMQVVASAPDKFGANLALALTSWISLQALVNLGAMVAIIPLTGVPLPFISYGGSSLVLVLLASGILVNIARQS</sequence>
<comment type="pathway">
    <text evidence="2">Cell wall biogenesis; peptidoglycan biosynthesis.</text>
</comment>
<evidence type="ECO:0000256" key="20">
    <source>
        <dbReference type="ARBA" id="ARBA00049902"/>
    </source>
</evidence>
<evidence type="ECO:0000256" key="11">
    <source>
        <dbReference type="ARBA" id="ARBA00023136"/>
    </source>
</evidence>
<evidence type="ECO:0000313" key="23">
    <source>
        <dbReference type="Proteomes" id="UP000034307"/>
    </source>
</evidence>
<keyword evidence="5" id="KW-0328">Glycosyltransferase</keyword>
<dbReference type="GO" id="GO:0071555">
    <property type="term" value="P:cell wall organization"/>
    <property type="evidence" value="ECO:0007669"/>
    <property type="project" value="UniProtKB-KW"/>
</dbReference>
<evidence type="ECO:0000256" key="14">
    <source>
        <dbReference type="ARBA" id="ARBA00032370"/>
    </source>
</evidence>
<proteinExistence type="inferred from homology"/>
<feature type="transmembrane region" description="Helical" evidence="21">
    <location>
        <begin position="132"/>
        <end position="148"/>
    </location>
</feature>
<comment type="subcellular location">
    <subcellularLocation>
        <location evidence="1">Cell membrane</location>
        <topology evidence="1">Multi-pass membrane protein</topology>
    </subcellularLocation>
</comment>
<reference evidence="22 23" key="1">
    <citation type="journal article" date="2015" name="Nature">
        <title>rRNA introns, odd ribosomes, and small enigmatic genomes across a large radiation of phyla.</title>
        <authorList>
            <person name="Brown C.T."/>
            <person name="Hug L.A."/>
            <person name="Thomas B.C."/>
            <person name="Sharon I."/>
            <person name="Castelle C.J."/>
            <person name="Singh A."/>
            <person name="Wilkins M.J."/>
            <person name="Williams K.H."/>
            <person name="Banfield J.F."/>
        </authorList>
    </citation>
    <scope>NUCLEOTIDE SEQUENCE [LARGE SCALE GENOMIC DNA]</scope>
</reference>
<feature type="transmembrane region" description="Helical" evidence="21">
    <location>
        <begin position="72"/>
        <end position="91"/>
    </location>
</feature>
<evidence type="ECO:0000256" key="12">
    <source>
        <dbReference type="ARBA" id="ARBA00023306"/>
    </source>
</evidence>
<evidence type="ECO:0000256" key="5">
    <source>
        <dbReference type="ARBA" id="ARBA00022676"/>
    </source>
</evidence>
<comment type="caution">
    <text evidence="22">The sequence shown here is derived from an EMBL/GenBank/DDBJ whole genome shotgun (WGS) entry which is preliminary data.</text>
</comment>
<evidence type="ECO:0000256" key="1">
    <source>
        <dbReference type="ARBA" id="ARBA00004651"/>
    </source>
</evidence>
<dbReference type="EC" id="2.4.99.28" evidence="19"/>
<dbReference type="EMBL" id="LCNO01000001">
    <property type="protein sequence ID" value="KKU58605.1"/>
    <property type="molecule type" value="Genomic_DNA"/>
</dbReference>
<evidence type="ECO:0000256" key="17">
    <source>
        <dbReference type="ARBA" id="ARBA00041185"/>
    </source>
</evidence>
<dbReference type="PANTHER" id="PTHR30474:SF2">
    <property type="entry name" value="PEPTIDOGLYCAN GLYCOSYLTRANSFERASE FTSW-RELATED"/>
    <property type="match status" value="1"/>
</dbReference>
<evidence type="ECO:0000256" key="7">
    <source>
        <dbReference type="ARBA" id="ARBA00022692"/>
    </source>
</evidence>
<evidence type="ECO:0000256" key="9">
    <source>
        <dbReference type="ARBA" id="ARBA00022984"/>
    </source>
</evidence>
<feature type="transmembrane region" description="Helical" evidence="21">
    <location>
        <begin position="41"/>
        <end position="60"/>
    </location>
</feature>
<keyword evidence="3" id="KW-1003">Cell membrane</keyword>
<evidence type="ECO:0000256" key="13">
    <source>
        <dbReference type="ARBA" id="ARBA00023316"/>
    </source>
</evidence>
<evidence type="ECO:0000256" key="19">
    <source>
        <dbReference type="ARBA" id="ARBA00044770"/>
    </source>
</evidence>
<keyword evidence="10 21" id="KW-1133">Transmembrane helix</keyword>
<evidence type="ECO:0000256" key="8">
    <source>
        <dbReference type="ARBA" id="ARBA00022960"/>
    </source>
</evidence>
<protein>
    <recommendedName>
        <fullName evidence="17">Probable peptidoglycan glycosyltransferase FtsW</fullName>
        <ecNumber evidence="19">2.4.99.28</ecNumber>
    </recommendedName>
    <alternativeName>
        <fullName evidence="18">Cell division protein FtsW</fullName>
    </alternativeName>
    <alternativeName>
        <fullName evidence="15">Cell wall polymerase</fullName>
    </alternativeName>
    <alternativeName>
        <fullName evidence="14">Peptidoglycan polymerase</fullName>
    </alternativeName>
</protein>
<dbReference type="GO" id="GO:0015648">
    <property type="term" value="F:lipid-linked peptidoglycan transporter activity"/>
    <property type="evidence" value="ECO:0007669"/>
    <property type="project" value="TreeGrafter"/>
</dbReference>
<accession>A0A0G1ULR6</accession>
<dbReference type="InterPro" id="IPR013437">
    <property type="entry name" value="FtsW"/>
</dbReference>
<evidence type="ECO:0000256" key="16">
    <source>
        <dbReference type="ARBA" id="ARBA00038053"/>
    </source>
</evidence>
<dbReference type="Pfam" id="PF01098">
    <property type="entry name" value="FTSW_RODA_SPOVE"/>
    <property type="match status" value="1"/>
</dbReference>